<keyword evidence="3 4" id="KW-0067">ATP-binding</keyword>
<name>A0AA39Z9H0_9PEZI</name>
<organism evidence="6 7">
    <name type="scientific">Cercophora samala</name>
    <dbReference type="NCBI Taxonomy" id="330535"/>
    <lineage>
        <taxon>Eukaryota</taxon>
        <taxon>Fungi</taxon>
        <taxon>Dikarya</taxon>
        <taxon>Ascomycota</taxon>
        <taxon>Pezizomycotina</taxon>
        <taxon>Sordariomycetes</taxon>
        <taxon>Sordariomycetidae</taxon>
        <taxon>Sordariales</taxon>
        <taxon>Lasiosphaeriaceae</taxon>
        <taxon>Cercophora</taxon>
    </lineage>
</organism>
<dbReference type="Pfam" id="PF18130">
    <property type="entry name" value="ATPgrasp_N"/>
    <property type="match status" value="1"/>
</dbReference>
<reference evidence="6" key="1">
    <citation type="submission" date="2023-06" db="EMBL/GenBank/DDBJ databases">
        <title>Genome-scale phylogeny and comparative genomics of the fungal order Sordariales.</title>
        <authorList>
            <consortium name="Lawrence Berkeley National Laboratory"/>
            <person name="Hensen N."/>
            <person name="Bonometti L."/>
            <person name="Westerberg I."/>
            <person name="Brannstrom I.O."/>
            <person name="Guillou S."/>
            <person name="Cros-Aarteil S."/>
            <person name="Calhoun S."/>
            <person name="Haridas S."/>
            <person name="Kuo A."/>
            <person name="Mondo S."/>
            <person name="Pangilinan J."/>
            <person name="Riley R."/>
            <person name="Labutti K."/>
            <person name="Andreopoulos B."/>
            <person name="Lipzen A."/>
            <person name="Chen C."/>
            <person name="Yanf M."/>
            <person name="Daum C."/>
            <person name="Ng V."/>
            <person name="Clum A."/>
            <person name="Steindorff A."/>
            <person name="Ohm R."/>
            <person name="Martin F."/>
            <person name="Silar P."/>
            <person name="Natvig D."/>
            <person name="Lalanne C."/>
            <person name="Gautier V."/>
            <person name="Ament-Velasquez S.L."/>
            <person name="Kruys A."/>
            <person name="Hutchinson M.I."/>
            <person name="Powell A.J."/>
            <person name="Barry K."/>
            <person name="Miller A.N."/>
            <person name="Grigoriev I.V."/>
            <person name="Debuchy R."/>
            <person name="Gladieux P."/>
            <person name="Thoren M.H."/>
            <person name="Johannesson H."/>
        </authorList>
    </citation>
    <scope>NUCLEOTIDE SEQUENCE</scope>
    <source>
        <strain evidence="6">CBS 307.81</strain>
    </source>
</reference>
<dbReference type="InterPro" id="IPR052032">
    <property type="entry name" value="ATP-dep_AA_Ligase"/>
</dbReference>
<keyword evidence="1" id="KW-0436">Ligase</keyword>
<dbReference type="AlphaFoldDB" id="A0AA39Z9H0"/>
<dbReference type="GO" id="GO:0016874">
    <property type="term" value="F:ligase activity"/>
    <property type="evidence" value="ECO:0007669"/>
    <property type="project" value="UniProtKB-KW"/>
</dbReference>
<keyword evidence="2 4" id="KW-0547">Nucleotide-binding</keyword>
<proteinExistence type="predicted"/>
<dbReference type="PANTHER" id="PTHR43585">
    <property type="entry name" value="FUMIPYRROLE BIOSYNTHESIS PROTEIN C"/>
    <property type="match status" value="1"/>
</dbReference>
<dbReference type="Gene3D" id="3.30.470.20">
    <property type="entry name" value="ATP-grasp fold, B domain"/>
    <property type="match status" value="2"/>
</dbReference>
<protein>
    <recommendedName>
        <fullName evidence="5">ATP-grasp domain-containing protein</fullName>
    </recommendedName>
</protein>
<dbReference type="SUPFAM" id="SSF56059">
    <property type="entry name" value="Glutathione synthetase ATP-binding domain-like"/>
    <property type="match status" value="1"/>
</dbReference>
<dbReference type="GO" id="GO:0046872">
    <property type="term" value="F:metal ion binding"/>
    <property type="evidence" value="ECO:0007669"/>
    <property type="project" value="InterPro"/>
</dbReference>
<keyword evidence="7" id="KW-1185">Reference proteome</keyword>
<gene>
    <name evidence="6" type="ORF">QBC41DRAFT_280369</name>
</gene>
<dbReference type="Proteomes" id="UP001174997">
    <property type="component" value="Unassembled WGS sequence"/>
</dbReference>
<evidence type="ECO:0000313" key="7">
    <source>
        <dbReference type="Proteomes" id="UP001174997"/>
    </source>
</evidence>
<dbReference type="PANTHER" id="PTHR43585:SF2">
    <property type="entry name" value="ATP-GRASP ENZYME FSQD"/>
    <property type="match status" value="1"/>
</dbReference>
<dbReference type="GO" id="GO:0005524">
    <property type="term" value="F:ATP binding"/>
    <property type="evidence" value="ECO:0007669"/>
    <property type="project" value="UniProtKB-UniRule"/>
</dbReference>
<dbReference type="Pfam" id="PF13535">
    <property type="entry name" value="ATP-grasp_4"/>
    <property type="match status" value="1"/>
</dbReference>
<dbReference type="Gene3D" id="3.40.50.20">
    <property type="match status" value="1"/>
</dbReference>
<evidence type="ECO:0000259" key="5">
    <source>
        <dbReference type="PROSITE" id="PS50975"/>
    </source>
</evidence>
<accession>A0AA39Z9H0</accession>
<dbReference type="EMBL" id="JAULSY010000083">
    <property type="protein sequence ID" value="KAK0666767.1"/>
    <property type="molecule type" value="Genomic_DNA"/>
</dbReference>
<feature type="domain" description="ATP-grasp" evidence="5">
    <location>
        <begin position="327"/>
        <end position="563"/>
    </location>
</feature>
<evidence type="ECO:0000256" key="1">
    <source>
        <dbReference type="ARBA" id="ARBA00022598"/>
    </source>
</evidence>
<sequence length="677" mass="74833">MTSANPWGHASITLSPEKIVHGTYPTPRFPSIANVPILTPRSATITLHLNLTNTTTDPESTNTVPETWALDLTFTASPTVAAPTSIQINLQHAPSPWKALLQETISHPDCLPTIRFLFTSTPGYITRSDLIPRRFECCPGITSAHSFLTPLQHVTSVSPQSLTPSNLEQTLSSSLGAVITNAYDTVGLNKETLNRLSFPFLLPTQPAPKRIAWVQGREDIDCIERALKAAQALGINLVIIDEKNHWLQDPTSPWAHLREDFIEADIAPNDGFPQRVVDAVRNYSKPIDGIVTISDVRLAGVARACEMLNLPTESPEAYEIAADKGRTRLLETVGAKESFVLQHANDLEGVLAQKGKLAFPMVVKPVIGWSSDCVTKVKNVDELRVAVKKASDRHADSPKPSTAVVVEPYVAGPEVDANIVMLNGQIIFADINDDFPSPADSANAGLKENFQETQNVLPSALPKRELDALQEQLRATLLRQKFQSGVFHCEARVRNSSVRYQDVGNGIVDLVPANNNQNSQDGTTDPEVYLHEVNARPPGYLESVAVLLAHGVDYYALRMLLALGDAEETRFRALSHPFRSGPQFHLSVMIIQQTRRGIMRSADAAKEFLEKHPDVRENVVDYYTRKKGGDILEGPDAASLWWIAFFSVVSRTSRRDLLQRVAFIEKHFDYEFDPLDE</sequence>
<dbReference type="PROSITE" id="PS50975">
    <property type="entry name" value="ATP_GRASP"/>
    <property type="match status" value="1"/>
</dbReference>
<evidence type="ECO:0000313" key="6">
    <source>
        <dbReference type="EMBL" id="KAK0666767.1"/>
    </source>
</evidence>
<dbReference type="InterPro" id="IPR011761">
    <property type="entry name" value="ATP-grasp"/>
</dbReference>
<dbReference type="InterPro" id="IPR041472">
    <property type="entry name" value="BL00235/CARNS1_N"/>
</dbReference>
<evidence type="ECO:0000256" key="3">
    <source>
        <dbReference type="ARBA" id="ARBA00022840"/>
    </source>
</evidence>
<evidence type="ECO:0000256" key="2">
    <source>
        <dbReference type="ARBA" id="ARBA00022741"/>
    </source>
</evidence>
<evidence type="ECO:0000256" key="4">
    <source>
        <dbReference type="PROSITE-ProRule" id="PRU00409"/>
    </source>
</evidence>
<comment type="caution">
    <text evidence="6">The sequence shown here is derived from an EMBL/GenBank/DDBJ whole genome shotgun (WGS) entry which is preliminary data.</text>
</comment>